<dbReference type="PANTHER" id="PTHR43267">
    <property type="entry name" value="TRNA THREONYLCARBAMOYLADENOSINE DEHYDRATASE"/>
    <property type="match status" value="1"/>
</dbReference>
<keyword evidence="2" id="KW-0548">Nucleotidyltransferase</keyword>
<dbReference type="Gene3D" id="3.40.50.720">
    <property type="entry name" value="NAD(P)-binding Rossmann-like Domain"/>
    <property type="match status" value="1"/>
</dbReference>
<dbReference type="GO" id="GO:0016779">
    <property type="term" value="F:nucleotidyltransferase activity"/>
    <property type="evidence" value="ECO:0007669"/>
    <property type="project" value="UniProtKB-KW"/>
</dbReference>
<protein>
    <submittedName>
        <fullName evidence="2">ThiF family adenylyltransferase</fullName>
    </submittedName>
</protein>
<accession>A0ABU5CGX6</accession>
<dbReference type="InterPro" id="IPR035985">
    <property type="entry name" value="Ubiquitin-activating_enz"/>
</dbReference>
<dbReference type="CDD" id="cd00757">
    <property type="entry name" value="ThiF_MoeB_HesA_family"/>
    <property type="match status" value="1"/>
</dbReference>
<evidence type="ECO:0000313" key="2">
    <source>
        <dbReference type="EMBL" id="MDY0405573.1"/>
    </source>
</evidence>
<dbReference type="Proteomes" id="UP001228376">
    <property type="component" value="Unassembled WGS sequence"/>
</dbReference>
<evidence type="ECO:0000259" key="1">
    <source>
        <dbReference type="Pfam" id="PF00899"/>
    </source>
</evidence>
<keyword evidence="3" id="KW-1185">Reference proteome</keyword>
<name>A0ABU5CGX6_9BACI</name>
<keyword evidence="2" id="KW-0808">Transferase</keyword>
<proteinExistence type="predicted"/>
<organism evidence="2 3">
    <name type="scientific">Tigheibacillus jepli</name>
    <dbReference type="NCBI Taxonomy" id="3035914"/>
    <lineage>
        <taxon>Bacteria</taxon>
        <taxon>Bacillati</taxon>
        <taxon>Bacillota</taxon>
        <taxon>Bacilli</taxon>
        <taxon>Bacillales</taxon>
        <taxon>Bacillaceae</taxon>
        <taxon>Tigheibacillus</taxon>
    </lineage>
</organism>
<dbReference type="EMBL" id="JAROCA020000001">
    <property type="protein sequence ID" value="MDY0405573.1"/>
    <property type="molecule type" value="Genomic_DNA"/>
</dbReference>
<reference evidence="2 3" key="1">
    <citation type="submission" date="2023-10" db="EMBL/GenBank/DDBJ databases">
        <title>179-bfca-hs.</title>
        <authorList>
            <person name="Miliotis G."/>
            <person name="Sengupta P."/>
            <person name="Hameed A."/>
            <person name="Chuvochina M."/>
            <person name="Mcdonagh F."/>
            <person name="Simpson A.C."/>
            <person name="Singh N.K."/>
            <person name="Rekha P.D."/>
            <person name="Raman K."/>
            <person name="Hugenholtz P."/>
            <person name="Venkateswaran K."/>
        </authorList>
    </citation>
    <scope>NUCLEOTIDE SEQUENCE [LARGE SCALE GENOMIC DNA]</scope>
    <source>
        <strain evidence="2 3">179-BFC-A-HS</strain>
    </source>
</reference>
<dbReference type="PANTHER" id="PTHR43267:SF1">
    <property type="entry name" value="TRNA THREONYLCARBAMOYLADENOSINE DEHYDRATASE"/>
    <property type="match status" value="1"/>
</dbReference>
<gene>
    <name evidence="2" type="ORF">P5G51_009355</name>
</gene>
<sequence>MMNRYHRQMLFAPIGEDGQQALAKSAVLVVGVGALGTVICDQLVRAGVGRIRIIDRDYVELHNLQRQSLFDETDVAEVLPKAIAAKQKLEKINHEIQIEAIVGNATRKNIDELVQGMDVVMDGTDNFATRFLINDACFKHHIPYSYGGVVSSRGMTAFLSRGKPHVCVVWSEIAKVAKGKPVIQSECFHRQ</sequence>
<dbReference type="SUPFAM" id="SSF69572">
    <property type="entry name" value="Activating enzymes of the ubiquitin-like proteins"/>
    <property type="match status" value="1"/>
</dbReference>
<dbReference type="InterPro" id="IPR000594">
    <property type="entry name" value="ThiF_NAD_FAD-bd"/>
</dbReference>
<feature type="domain" description="THIF-type NAD/FAD binding fold" evidence="1">
    <location>
        <begin position="5"/>
        <end position="160"/>
    </location>
</feature>
<dbReference type="InterPro" id="IPR045886">
    <property type="entry name" value="ThiF/MoeB/HesA"/>
</dbReference>
<comment type="caution">
    <text evidence="2">The sequence shown here is derived from an EMBL/GenBank/DDBJ whole genome shotgun (WGS) entry which is preliminary data.</text>
</comment>
<dbReference type="Pfam" id="PF00899">
    <property type="entry name" value="ThiF"/>
    <property type="match status" value="1"/>
</dbReference>
<evidence type="ECO:0000313" key="3">
    <source>
        <dbReference type="Proteomes" id="UP001228376"/>
    </source>
</evidence>